<proteinExistence type="inferred from homology"/>
<keyword evidence="7 10" id="KW-0472">Membrane</keyword>
<dbReference type="GO" id="GO:0005886">
    <property type="term" value="C:plasma membrane"/>
    <property type="evidence" value="ECO:0007669"/>
    <property type="project" value="UniProtKB-SubCell"/>
</dbReference>
<keyword evidence="11" id="KW-0969">Cilium</keyword>
<dbReference type="EMBL" id="WINI01000001">
    <property type="protein sequence ID" value="MQQ99454.1"/>
    <property type="molecule type" value="Genomic_DNA"/>
</dbReference>
<dbReference type="InterPro" id="IPR006303">
    <property type="entry name" value="FliR"/>
</dbReference>
<dbReference type="GO" id="GO:0006605">
    <property type="term" value="P:protein targeting"/>
    <property type="evidence" value="ECO:0007669"/>
    <property type="project" value="UniProtKB-UniRule"/>
</dbReference>
<dbReference type="PANTHER" id="PTHR30065:SF8">
    <property type="entry name" value="FLAGELLAR BIOSYNTHETIC PROTEIN FLIR"/>
    <property type="match status" value="1"/>
</dbReference>
<evidence type="ECO:0000256" key="2">
    <source>
        <dbReference type="ARBA" id="ARBA00009772"/>
    </source>
</evidence>
<feature type="transmembrane region" description="Helical" evidence="10">
    <location>
        <begin position="132"/>
        <end position="153"/>
    </location>
</feature>
<evidence type="ECO:0000313" key="12">
    <source>
        <dbReference type="Proteomes" id="UP000451565"/>
    </source>
</evidence>
<comment type="subcellular location">
    <subcellularLocation>
        <location evidence="10">Cell membrane</location>
        <topology evidence="10">Multi-pass membrane protein</topology>
    </subcellularLocation>
    <subcellularLocation>
        <location evidence="10">Bacterial flagellum basal body</location>
    </subcellularLocation>
</comment>
<feature type="transmembrane region" description="Helical" evidence="10">
    <location>
        <begin position="215"/>
        <end position="237"/>
    </location>
</feature>
<evidence type="ECO:0000256" key="10">
    <source>
        <dbReference type="RuleBase" id="RU362071"/>
    </source>
</evidence>
<dbReference type="InterPro" id="IPR002010">
    <property type="entry name" value="T3SS_IM_R"/>
</dbReference>
<dbReference type="PANTHER" id="PTHR30065">
    <property type="entry name" value="FLAGELLAR BIOSYNTHETIC PROTEIN FLIR"/>
    <property type="match status" value="1"/>
</dbReference>
<evidence type="ECO:0000256" key="8">
    <source>
        <dbReference type="ARBA" id="ARBA00023143"/>
    </source>
</evidence>
<evidence type="ECO:0000313" key="11">
    <source>
        <dbReference type="EMBL" id="MQQ99454.1"/>
    </source>
</evidence>
<evidence type="ECO:0000256" key="5">
    <source>
        <dbReference type="ARBA" id="ARBA00022692"/>
    </source>
</evidence>
<keyword evidence="8 10" id="KW-0975">Bacterial flagellum</keyword>
<keyword evidence="11" id="KW-0966">Cell projection</keyword>
<dbReference type="GO" id="GO:0044780">
    <property type="term" value="P:bacterial-type flagellum assembly"/>
    <property type="evidence" value="ECO:0007669"/>
    <property type="project" value="UniProtKB-UniRule"/>
</dbReference>
<evidence type="ECO:0000256" key="3">
    <source>
        <dbReference type="ARBA" id="ARBA00021717"/>
    </source>
</evidence>
<dbReference type="Proteomes" id="UP000451565">
    <property type="component" value="Unassembled WGS sequence"/>
</dbReference>
<comment type="similarity">
    <text evidence="2 10">Belongs to the FliR/MopE/SpaR family.</text>
</comment>
<comment type="caution">
    <text evidence="11">The sequence shown here is derived from an EMBL/GenBank/DDBJ whole genome shotgun (WGS) entry which is preliminary data.</text>
</comment>
<sequence>MDPVLFVNSEQLTSWIVAFLWPFVRMLALISTAPIFGEAKVQRPLKVALAALLAFALGPTVGEMPDVPLFSAPGFWIIFQQVLIGSAMGFCMKLVFAGVQAAGDYIGLQMGLSFASFFDPGSGGQTVVLSRILNMLALLIFLALDGHLLLIATLAESFHLLPISDAPLARDGWYTLVMAGGQVFSIGLMLASPLIAALLTLNLAMGILNRASPQLSIFAVGFPVTLLSGMLVLQMMMPHLSLFLEQGFANAHATVMQVLLGLRA</sequence>
<feature type="transmembrane region" description="Helical" evidence="10">
    <location>
        <begin position="45"/>
        <end position="62"/>
    </location>
</feature>
<organism evidence="11 12">
    <name type="scientific">Glaciimonas soli</name>
    <dbReference type="NCBI Taxonomy" id="2590999"/>
    <lineage>
        <taxon>Bacteria</taxon>
        <taxon>Pseudomonadati</taxon>
        <taxon>Pseudomonadota</taxon>
        <taxon>Betaproteobacteria</taxon>
        <taxon>Burkholderiales</taxon>
        <taxon>Oxalobacteraceae</taxon>
        <taxon>Glaciimonas</taxon>
    </lineage>
</organism>
<accession>A0A843YJA5</accession>
<dbReference type="GO" id="GO:0009425">
    <property type="term" value="C:bacterial-type flagellum basal body"/>
    <property type="evidence" value="ECO:0007669"/>
    <property type="project" value="UniProtKB-SubCell"/>
</dbReference>
<feature type="transmembrane region" description="Helical" evidence="10">
    <location>
        <begin position="74"/>
        <end position="96"/>
    </location>
</feature>
<dbReference type="OrthoDB" id="9797790at2"/>
<keyword evidence="12" id="KW-1185">Reference proteome</keyword>
<keyword evidence="11" id="KW-0282">Flagellum</keyword>
<dbReference type="RefSeq" id="WP_153233029.1">
    <property type="nucleotide sequence ID" value="NZ_WINI01000001.1"/>
</dbReference>
<evidence type="ECO:0000256" key="9">
    <source>
        <dbReference type="NCBIfam" id="TIGR01400"/>
    </source>
</evidence>
<keyword evidence="4 10" id="KW-1003">Cell membrane</keyword>
<dbReference type="Pfam" id="PF01311">
    <property type="entry name" value="Bac_export_1"/>
    <property type="match status" value="1"/>
</dbReference>
<evidence type="ECO:0000256" key="1">
    <source>
        <dbReference type="ARBA" id="ARBA00002578"/>
    </source>
</evidence>
<feature type="transmembrane region" description="Helical" evidence="10">
    <location>
        <begin position="12"/>
        <end position="33"/>
    </location>
</feature>
<reference evidence="11 12" key="1">
    <citation type="submission" date="2019-10" db="EMBL/GenBank/DDBJ databases">
        <title>Glaciimonas soli sp. nov., a psychrophilic bacterium isolated from the forest soil of a high elevation mountain in Taiwan.</title>
        <authorList>
            <person name="Wang L.-T."/>
            <person name="Shieh W.Y."/>
        </authorList>
    </citation>
    <scope>NUCLEOTIDE SEQUENCE [LARGE SCALE GENOMIC DNA]</scope>
    <source>
        <strain evidence="11 12">GS1</strain>
    </source>
</reference>
<keyword evidence="6 10" id="KW-1133">Transmembrane helix</keyword>
<feature type="transmembrane region" description="Helical" evidence="10">
    <location>
        <begin position="173"/>
        <end position="203"/>
    </location>
</feature>
<gene>
    <name evidence="11" type="primary">fliR</name>
    <name evidence="11" type="ORF">GEV47_01985</name>
</gene>
<evidence type="ECO:0000256" key="4">
    <source>
        <dbReference type="ARBA" id="ARBA00022475"/>
    </source>
</evidence>
<dbReference type="PRINTS" id="PR00953">
    <property type="entry name" value="TYPE3IMRPROT"/>
</dbReference>
<dbReference type="AlphaFoldDB" id="A0A843YJA5"/>
<comment type="function">
    <text evidence="1 10">Role in flagellar biosynthesis.</text>
</comment>
<evidence type="ECO:0000256" key="6">
    <source>
        <dbReference type="ARBA" id="ARBA00022989"/>
    </source>
</evidence>
<protein>
    <recommendedName>
        <fullName evidence="3 9">Flagellar biosynthetic protein FliR</fullName>
    </recommendedName>
</protein>
<evidence type="ECO:0000256" key="7">
    <source>
        <dbReference type="ARBA" id="ARBA00023136"/>
    </source>
</evidence>
<dbReference type="NCBIfam" id="TIGR01400">
    <property type="entry name" value="fliR"/>
    <property type="match status" value="1"/>
</dbReference>
<name>A0A843YJA5_9BURK</name>
<keyword evidence="5 10" id="KW-0812">Transmembrane</keyword>